<sequence>MTAKNKSSKATSYRRWYKPSWKKELLFGKLIPELNRKETRTAIDWCHCIRGYLGRGPCSGASKRIHYFQLAIGLEFRRMSK</sequence>
<evidence type="ECO:0000313" key="1">
    <source>
        <dbReference type="EMBL" id="KDQ15886.1"/>
    </source>
</evidence>
<evidence type="ECO:0000313" key="2">
    <source>
        <dbReference type="Proteomes" id="UP000027195"/>
    </source>
</evidence>
<reference evidence="2" key="1">
    <citation type="journal article" date="2014" name="Proc. Natl. Acad. Sci. U.S.A.">
        <title>Extensive sampling of basidiomycete genomes demonstrates inadequacy of the white-rot/brown-rot paradigm for wood decay fungi.</title>
        <authorList>
            <person name="Riley R."/>
            <person name="Salamov A.A."/>
            <person name="Brown D.W."/>
            <person name="Nagy L.G."/>
            <person name="Floudas D."/>
            <person name="Held B.W."/>
            <person name="Levasseur A."/>
            <person name="Lombard V."/>
            <person name="Morin E."/>
            <person name="Otillar R."/>
            <person name="Lindquist E.A."/>
            <person name="Sun H."/>
            <person name="LaButti K.M."/>
            <person name="Schmutz J."/>
            <person name="Jabbour D."/>
            <person name="Luo H."/>
            <person name="Baker S.E."/>
            <person name="Pisabarro A.G."/>
            <person name="Walton J.D."/>
            <person name="Blanchette R.A."/>
            <person name="Henrissat B."/>
            <person name="Martin F."/>
            <person name="Cullen D."/>
            <person name="Hibbett D.S."/>
            <person name="Grigoriev I.V."/>
        </authorList>
    </citation>
    <scope>NUCLEOTIDE SEQUENCE [LARGE SCALE GENOMIC DNA]</scope>
    <source>
        <strain evidence="2">FD-172 SS1</strain>
    </source>
</reference>
<gene>
    <name evidence="1" type="ORF">BOTBODRAFT_274880</name>
</gene>
<dbReference type="Proteomes" id="UP000027195">
    <property type="component" value="Unassembled WGS sequence"/>
</dbReference>
<name>A0A067MWI5_BOTB1</name>
<dbReference type="EMBL" id="KL198030">
    <property type="protein sequence ID" value="KDQ15886.1"/>
    <property type="molecule type" value="Genomic_DNA"/>
</dbReference>
<dbReference type="InParanoid" id="A0A067MWI5"/>
<proteinExistence type="predicted"/>
<keyword evidence="2" id="KW-1185">Reference proteome</keyword>
<organism evidence="1 2">
    <name type="scientific">Botryobasidium botryosum (strain FD-172 SS1)</name>
    <dbReference type="NCBI Taxonomy" id="930990"/>
    <lineage>
        <taxon>Eukaryota</taxon>
        <taxon>Fungi</taxon>
        <taxon>Dikarya</taxon>
        <taxon>Basidiomycota</taxon>
        <taxon>Agaricomycotina</taxon>
        <taxon>Agaricomycetes</taxon>
        <taxon>Cantharellales</taxon>
        <taxon>Botryobasidiaceae</taxon>
        <taxon>Botryobasidium</taxon>
    </lineage>
</organism>
<dbReference type="AlphaFoldDB" id="A0A067MWI5"/>
<protein>
    <submittedName>
        <fullName evidence="1">Uncharacterized protein</fullName>
    </submittedName>
</protein>
<dbReference type="HOGENOM" id="CLU_2573575_0_0_1"/>
<accession>A0A067MWI5</accession>